<proteinExistence type="predicted"/>
<accession>A0AB33JPZ9</accession>
<feature type="region of interest" description="Disordered" evidence="1">
    <location>
        <begin position="1"/>
        <end position="22"/>
    </location>
</feature>
<reference evidence="2" key="1">
    <citation type="submission" date="2024-07" db="EMBL/GenBank/DDBJ databases">
        <title>Complete genome sequences of cellulolytic bacteria, Kitasatospora sp. CMC57 and Streptomyces sp. CMC78, isolated from Japanese agricultural soil.</title>
        <authorList>
            <person name="Hashimoto T."/>
            <person name="Ito M."/>
            <person name="Iwamoto M."/>
            <person name="Fukahori D."/>
            <person name="Shoda T."/>
            <person name="Sakoda M."/>
            <person name="Morohoshi T."/>
            <person name="Mitsuboshi M."/>
            <person name="Nishizawa T."/>
        </authorList>
    </citation>
    <scope>NUCLEOTIDE SEQUENCE</scope>
    <source>
        <strain evidence="2">CMC57</strain>
    </source>
</reference>
<feature type="compositionally biased region" description="Gly residues" evidence="1">
    <location>
        <begin position="221"/>
        <end position="238"/>
    </location>
</feature>
<protein>
    <submittedName>
        <fullName evidence="2">Uncharacterized protein</fullName>
    </submittedName>
</protein>
<dbReference type="AlphaFoldDB" id="A0AB33JPZ9"/>
<evidence type="ECO:0000313" key="2">
    <source>
        <dbReference type="EMBL" id="BFP45334.1"/>
    </source>
</evidence>
<name>A0AB33JPZ9_9ACTN</name>
<dbReference type="RefSeq" id="WP_407987848.1">
    <property type="nucleotide sequence ID" value="NZ_AP035881.2"/>
</dbReference>
<organism evidence="2">
    <name type="scientific">Kitasatospora sp. CMC57</name>
    <dbReference type="NCBI Taxonomy" id="3231513"/>
    <lineage>
        <taxon>Bacteria</taxon>
        <taxon>Bacillati</taxon>
        <taxon>Actinomycetota</taxon>
        <taxon>Actinomycetes</taxon>
        <taxon>Kitasatosporales</taxon>
        <taxon>Streptomycetaceae</taxon>
        <taxon>Kitasatospora</taxon>
    </lineage>
</organism>
<sequence length="255" mass="26241">MTAEPTGPTPEPAPAPVPSGLDDELDIRWEVPVVFHSLGVSLPEEERAAHIAEVAAEVWSGGTEYQRTTVGGWYGEIAAEAAEDGAVYAGFALLGTEDDRVSTATLVILAEEADTSDPEIAAAALVELLSLDPANKVIRSDVSCGPAVLVVSGMIVDLTEQAGEPTKLELAQAEVYLPVPGTGTLLVCRISTPSLADFPDYVTLLAQMADTVVHRRPGDPGPGGGRVALPGQGGGNGGADESDQVSLSRIMGAFG</sequence>
<gene>
    <name evidence="2" type="ORF">KCMC57_17020</name>
</gene>
<dbReference type="EMBL" id="AP035881">
    <property type="protein sequence ID" value="BFP45334.1"/>
    <property type="molecule type" value="Genomic_DNA"/>
</dbReference>
<feature type="region of interest" description="Disordered" evidence="1">
    <location>
        <begin position="215"/>
        <end position="243"/>
    </location>
</feature>
<feature type="compositionally biased region" description="Pro residues" evidence="1">
    <location>
        <begin position="7"/>
        <end position="17"/>
    </location>
</feature>
<evidence type="ECO:0000256" key="1">
    <source>
        <dbReference type="SAM" id="MobiDB-lite"/>
    </source>
</evidence>